<dbReference type="GO" id="GO:0046656">
    <property type="term" value="P:folic acid biosynthetic process"/>
    <property type="evidence" value="ECO:0007669"/>
    <property type="project" value="UniProtKB-UniRule"/>
</dbReference>
<evidence type="ECO:0000256" key="3">
    <source>
        <dbReference type="ARBA" id="ARBA00005013"/>
    </source>
</evidence>
<dbReference type="NCBIfam" id="TIGR00526">
    <property type="entry name" value="folB_dom"/>
    <property type="match status" value="1"/>
</dbReference>
<reference evidence="10 11" key="1">
    <citation type="submission" date="2018-06" db="EMBL/GenBank/DDBJ databases">
        <authorList>
            <consortium name="Pathogen Informatics"/>
            <person name="Doyle S."/>
        </authorList>
    </citation>
    <scope>NUCLEOTIDE SEQUENCE [LARGE SCALE GENOMIC DNA]</scope>
    <source>
        <strain evidence="10 11">NCTC10283</strain>
    </source>
</reference>
<dbReference type="UniPathway" id="UPA00077">
    <property type="reaction ID" value="UER00154"/>
</dbReference>
<dbReference type="SMART" id="SM00905">
    <property type="entry name" value="FolB"/>
    <property type="match status" value="1"/>
</dbReference>
<keyword evidence="7 8" id="KW-0456">Lyase</keyword>
<dbReference type="Proteomes" id="UP000254209">
    <property type="component" value="Unassembled WGS sequence"/>
</dbReference>
<keyword evidence="6" id="KW-0413">Isomerase</keyword>
<proteinExistence type="inferred from homology"/>
<dbReference type="InterPro" id="IPR006156">
    <property type="entry name" value="Dihydroneopterin_aldolase"/>
</dbReference>
<name>A0A376BVQ8_9NEIS</name>
<dbReference type="CDD" id="cd00534">
    <property type="entry name" value="DHNA_DHNTPE"/>
    <property type="match status" value="1"/>
</dbReference>
<dbReference type="NCBIfam" id="TIGR00525">
    <property type="entry name" value="folB"/>
    <property type="match status" value="1"/>
</dbReference>
<dbReference type="AlphaFoldDB" id="A0A376BVQ8"/>
<organism evidence="10 11">
    <name type="scientific">Alysiella crassa</name>
    <dbReference type="NCBI Taxonomy" id="153491"/>
    <lineage>
        <taxon>Bacteria</taxon>
        <taxon>Pseudomonadati</taxon>
        <taxon>Pseudomonadota</taxon>
        <taxon>Betaproteobacteria</taxon>
        <taxon>Neisseriales</taxon>
        <taxon>Neisseriaceae</taxon>
        <taxon>Alysiella</taxon>
    </lineage>
</organism>
<evidence type="ECO:0000256" key="2">
    <source>
        <dbReference type="ARBA" id="ARBA00001353"/>
    </source>
</evidence>
<protein>
    <recommendedName>
        <fullName evidence="8">7,8-dihydroneopterin aldolase</fullName>
        <ecNumber evidence="8">4.1.2.25</ecNumber>
    </recommendedName>
</protein>
<sequence>MDKIFLHGLRADTLIGLYEWERQNTQTLVFDLDIGLSKKFSDDDEISQTVHYGIVCDTLRAHLREQQFLLLETLANDVAKLIFSEFEDVAWLKLKIVKLGILPNVREVGVEIERTR</sequence>
<evidence type="ECO:0000313" key="11">
    <source>
        <dbReference type="Proteomes" id="UP000254209"/>
    </source>
</evidence>
<evidence type="ECO:0000256" key="7">
    <source>
        <dbReference type="ARBA" id="ARBA00023239"/>
    </source>
</evidence>
<dbReference type="PANTHER" id="PTHR42844">
    <property type="entry name" value="DIHYDRONEOPTERIN ALDOLASE 1-RELATED"/>
    <property type="match status" value="1"/>
</dbReference>
<dbReference type="SUPFAM" id="SSF55620">
    <property type="entry name" value="Tetrahydrobiopterin biosynthesis enzymes-like"/>
    <property type="match status" value="1"/>
</dbReference>
<dbReference type="InterPro" id="IPR043133">
    <property type="entry name" value="GTP-CH-I_C/QueF"/>
</dbReference>
<dbReference type="GO" id="GO:0005737">
    <property type="term" value="C:cytoplasm"/>
    <property type="evidence" value="ECO:0007669"/>
    <property type="project" value="TreeGrafter"/>
</dbReference>
<dbReference type="FunFam" id="3.30.1130.10:FF:000002">
    <property type="entry name" value="7,8-dihydroneopterin aldolase"/>
    <property type="match status" value="1"/>
</dbReference>
<evidence type="ECO:0000256" key="6">
    <source>
        <dbReference type="ARBA" id="ARBA00023235"/>
    </source>
</evidence>
<evidence type="ECO:0000256" key="5">
    <source>
        <dbReference type="ARBA" id="ARBA00022909"/>
    </source>
</evidence>
<gene>
    <name evidence="10" type="primary">folB</name>
    <name evidence="10" type="ORF">NCTC10283_02459</name>
</gene>
<feature type="domain" description="Dihydroneopterin aldolase/epimerase" evidence="9">
    <location>
        <begin position="4"/>
        <end position="114"/>
    </location>
</feature>
<dbReference type="Pfam" id="PF02152">
    <property type="entry name" value="FolB"/>
    <property type="match status" value="1"/>
</dbReference>
<dbReference type="OrthoDB" id="9810587at2"/>
<dbReference type="GO" id="GO:0016853">
    <property type="term" value="F:isomerase activity"/>
    <property type="evidence" value="ECO:0007669"/>
    <property type="project" value="UniProtKB-KW"/>
</dbReference>
<evidence type="ECO:0000259" key="9">
    <source>
        <dbReference type="SMART" id="SM00905"/>
    </source>
</evidence>
<keyword evidence="5 8" id="KW-0289">Folate biosynthesis</keyword>
<evidence type="ECO:0000313" key="10">
    <source>
        <dbReference type="EMBL" id="SSY80895.1"/>
    </source>
</evidence>
<dbReference type="Gene3D" id="3.30.1130.10">
    <property type="match status" value="1"/>
</dbReference>
<accession>A0A376BVQ8</accession>
<dbReference type="GO" id="GO:0004150">
    <property type="term" value="F:dihydroneopterin aldolase activity"/>
    <property type="evidence" value="ECO:0007669"/>
    <property type="project" value="UniProtKB-UniRule"/>
</dbReference>
<dbReference type="RefSeq" id="WP_034290722.1">
    <property type="nucleotide sequence ID" value="NZ_CP091519.2"/>
</dbReference>
<comment type="pathway">
    <text evidence="3 8">Cofactor biosynthesis; tetrahydrofolate biosynthesis; 2-amino-4-hydroxy-6-hydroxymethyl-7,8-dihydropteridine diphosphate from 7,8-dihydroneopterin triphosphate: step 3/4.</text>
</comment>
<dbReference type="GO" id="GO:0046654">
    <property type="term" value="P:tetrahydrofolate biosynthetic process"/>
    <property type="evidence" value="ECO:0007669"/>
    <property type="project" value="UniProtKB-UniRule"/>
</dbReference>
<dbReference type="PANTHER" id="PTHR42844:SF1">
    <property type="entry name" value="DIHYDRONEOPTERIN ALDOLASE 1-RELATED"/>
    <property type="match status" value="1"/>
</dbReference>
<dbReference type="EMBL" id="UFSO01000003">
    <property type="protein sequence ID" value="SSY80895.1"/>
    <property type="molecule type" value="Genomic_DNA"/>
</dbReference>
<comment type="catalytic activity">
    <reaction evidence="2 8">
        <text>7,8-dihydroneopterin = 6-hydroxymethyl-7,8-dihydropterin + glycolaldehyde</text>
        <dbReference type="Rhea" id="RHEA:10540"/>
        <dbReference type="ChEBI" id="CHEBI:17001"/>
        <dbReference type="ChEBI" id="CHEBI:17071"/>
        <dbReference type="ChEBI" id="CHEBI:44841"/>
        <dbReference type="EC" id="4.1.2.25"/>
    </reaction>
</comment>
<dbReference type="STRING" id="1120980.GCA_000745955_00214"/>
<keyword evidence="11" id="KW-1185">Reference proteome</keyword>
<evidence type="ECO:0000256" key="1">
    <source>
        <dbReference type="ARBA" id="ARBA00000693"/>
    </source>
</evidence>
<evidence type="ECO:0000256" key="8">
    <source>
        <dbReference type="RuleBase" id="RU362079"/>
    </source>
</evidence>
<comment type="similarity">
    <text evidence="4 8">Belongs to the DHNA family.</text>
</comment>
<comment type="function">
    <text evidence="8">Catalyzes the conversion of 7,8-dihydroneopterin to 6-hydroxymethyl-7,8-dihydropterin.</text>
</comment>
<evidence type="ECO:0000256" key="4">
    <source>
        <dbReference type="ARBA" id="ARBA00005708"/>
    </source>
</evidence>
<comment type="catalytic activity">
    <reaction evidence="1">
        <text>7,8-dihydroneopterin = 7,8-dihydromonapterin</text>
        <dbReference type="Rhea" id="RHEA:45328"/>
        <dbReference type="ChEBI" id="CHEBI:17001"/>
        <dbReference type="ChEBI" id="CHEBI:71175"/>
        <dbReference type="EC" id="5.1.99.8"/>
    </reaction>
</comment>
<dbReference type="InterPro" id="IPR006157">
    <property type="entry name" value="FolB_dom"/>
</dbReference>
<dbReference type="EC" id="4.1.2.25" evidence="8"/>